<feature type="binding site" evidence="6">
    <location>
        <position position="143"/>
    </location>
    <ligand>
        <name>S-adenosyl-L-methionine</name>
        <dbReference type="ChEBI" id="CHEBI:59789"/>
    </ligand>
</feature>
<evidence type="ECO:0000256" key="6">
    <source>
        <dbReference type="HAMAP-Rule" id="MF_00074"/>
    </source>
</evidence>
<dbReference type="PANTHER" id="PTHR31760">
    <property type="entry name" value="S-ADENOSYL-L-METHIONINE-DEPENDENT METHYLTRANSFERASES SUPERFAMILY PROTEIN"/>
    <property type="match status" value="1"/>
</dbReference>
<dbReference type="InterPro" id="IPR029063">
    <property type="entry name" value="SAM-dependent_MTases_sf"/>
</dbReference>
<keyword evidence="2 6" id="KW-0698">rRNA processing</keyword>
<comment type="caution">
    <text evidence="8">The sequence shown here is derived from an EMBL/GenBank/DDBJ whole genome shotgun (WGS) entry which is preliminary data.</text>
</comment>
<evidence type="ECO:0000313" key="9">
    <source>
        <dbReference type="Proteomes" id="UP001501116"/>
    </source>
</evidence>
<evidence type="ECO:0000256" key="1">
    <source>
        <dbReference type="ARBA" id="ARBA00022490"/>
    </source>
</evidence>
<keyword evidence="1 6" id="KW-0963">Cytoplasm</keyword>
<comment type="function">
    <text evidence="6">Specifically methylates the N7 position of a guanine in 16S rRNA.</text>
</comment>
<dbReference type="EC" id="2.1.1.-" evidence="6"/>
<dbReference type="PANTHER" id="PTHR31760:SF0">
    <property type="entry name" value="S-ADENOSYL-L-METHIONINE-DEPENDENT METHYLTRANSFERASES SUPERFAMILY PROTEIN"/>
    <property type="match status" value="1"/>
</dbReference>
<feature type="region of interest" description="Disordered" evidence="7">
    <location>
        <begin position="214"/>
        <end position="236"/>
    </location>
</feature>
<comment type="similarity">
    <text evidence="6">Belongs to the methyltransferase superfamily. RNA methyltransferase RsmG family.</text>
</comment>
<feature type="binding site" evidence="6">
    <location>
        <begin position="125"/>
        <end position="126"/>
    </location>
    <ligand>
        <name>S-adenosyl-L-methionine</name>
        <dbReference type="ChEBI" id="CHEBI:59789"/>
    </ligand>
</feature>
<evidence type="ECO:0000256" key="2">
    <source>
        <dbReference type="ARBA" id="ARBA00022552"/>
    </source>
</evidence>
<name>A0ABN2RB24_9PSEU</name>
<dbReference type="Proteomes" id="UP001501116">
    <property type="component" value="Unassembled WGS sequence"/>
</dbReference>
<accession>A0ABN2RB24</accession>
<dbReference type="SUPFAM" id="SSF53335">
    <property type="entry name" value="S-adenosyl-L-methionine-dependent methyltransferases"/>
    <property type="match status" value="1"/>
</dbReference>
<evidence type="ECO:0000256" key="7">
    <source>
        <dbReference type="SAM" id="MobiDB-lite"/>
    </source>
</evidence>
<organism evidence="8 9">
    <name type="scientific">Amycolatopsis minnesotensis</name>
    <dbReference type="NCBI Taxonomy" id="337894"/>
    <lineage>
        <taxon>Bacteria</taxon>
        <taxon>Bacillati</taxon>
        <taxon>Actinomycetota</taxon>
        <taxon>Actinomycetes</taxon>
        <taxon>Pseudonocardiales</taxon>
        <taxon>Pseudonocardiaceae</taxon>
        <taxon>Amycolatopsis</taxon>
    </lineage>
</organism>
<sequence>MEEVDDSTGVPESAAKVFGGGLDLARRFAGLLERHGVERGLIGPREVERLWERHLLNSAVLAEQIPHGARVIDVGSGAGFPGVPLSIARPDLDVVLIEPMARRADWLAEVVEALDLSAQVVRGRAEEKTVREDVPAADVVTSRAVAPLARLAGWCLPLARQGGVMLALKGSSVRDEITRDLDAVKKAGGATPSVHECGVGLLDTPTTVVKVERTRPAKSGGPRRRAGGMTKPKRAG</sequence>
<evidence type="ECO:0000256" key="3">
    <source>
        <dbReference type="ARBA" id="ARBA00022603"/>
    </source>
</evidence>
<dbReference type="PIRSF" id="PIRSF003078">
    <property type="entry name" value="GidB"/>
    <property type="match status" value="1"/>
</dbReference>
<keyword evidence="5 6" id="KW-0949">S-adenosyl-L-methionine</keyword>
<reference evidence="8 9" key="1">
    <citation type="journal article" date="2019" name="Int. J. Syst. Evol. Microbiol.">
        <title>The Global Catalogue of Microorganisms (GCM) 10K type strain sequencing project: providing services to taxonomists for standard genome sequencing and annotation.</title>
        <authorList>
            <consortium name="The Broad Institute Genomics Platform"/>
            <consortium name="The Broad Institute Genome Sequencing Center for Infectious Disease"/>
            <person name="Wu L."/>
            <person name="Ma J."/>
        </authorList>
    </citation>
    <scope>NUCLEOTIDE SEQUENCE [LARGE SCALE GENOMIC DNA]</scope>
    <source>
        <strain evidence="8 9">JCM 14545</strain>
    </source>
</reference>
<dbReference type="Gene3D" id="3.40.50.150">
    <property type="entry name" value="Vaccinia Virus protein VP39"/>
    <property type="match status" value="1"/>
</dbReference>
<feature type="binding site" evidence="6">
    <location>
        <position position="75"/>
    </location>
    <ligand>
        <name>S-adenosyl-L-methionine</name>
        <dbReference type="ChEBI" id="CHEBI:59789"/>
    </ligand>
</feature>
<dbReference type="NCBIfam" id="TIGR00138">
    <property type="entry name" value="rsmG_gidB"/>
    <property type="match status" value="1"/>
</dbReference>
<gene>
    <name evidence="6 8" type="primary">rsmG</name>
    <name evidence="8" type="ORF">GCM10009754_43630</name>
</gene>
<dbReference type="EMBL" id="BAAANN010000017">
    <property type="protein sequence ID" value="GAA1966445.1"/>
    <property type="molecule type" value="Genomic_DNA"/>
</dbReference>
<protein>
    <recommendedName>
        <fullName evidence="6">Ribosomal RNA small subunit methyltransferase G</fullName>
        <ecNumber evidence="6">2.1.1.-</ecNumber>
    </recommendedName>
    <alternativeName>
        <fullName evidence="6">16S rRNA 7-methylguanosine methyltransferase</fullName>
        <shortName evidence="6">16S rRNA m7G methyltransferase</shortName>
    </alternativeName>
</protein>
<comment type="subcellular location">
    <subcellularLocation>
        <location evidence="6">Cytoplasm</location>
    </subcellularLocation>
</comment>
<feature type="binding site" evidence="6">
    <location>
        <position position="80"/>
    </location>
    <ligand>
        <name>S-adenosyl-L-methionine</name>
        <dbReference type="ChEBI" id="CHEBI:59789"/>
    </ligand>
</feature>
<evidence type="ECO:0000256" key="4">
    <source>
        <dbReference type="ARBA" id="ARBA00022679"/>
    </source>
</evidence>
<dbReference type="HAMAP" id="MF_00074">
    <property type="entry name" value="16SrRNA_methyltr_G"/>
    <property type="match status" value="1"/>
</dbReference>
<dbReference type="RefSeq" id="WP_344421642.1">
    <property type="nucleotide sequence ID" value="NZ_BAAANN010000017.1"/>
</dbReference>
<comment type="caution">
    <text evidence="6">Lacks conserved residue(s) required for the propagation of feature annotation.</text>
</comment>
<feature type="compositionally biased region" description="Basic residues" evidence="7">
    <location>
        <begin position="221"/>
        <end position="236"/>
    </location>
</feature>
<keyword evidence="3 6" id="KW-0489">Methyltransferase</keyword>
<dbReference type="Pfam" id="PF02527">
    <property type="entry name" value="GidB"/>
    <property type="match status" value="1"/>
</dbReference>
<keyword evidence="4 6" id="KW-0808">Transferase</keyword>
<keyword evidence="9" id="KW-1185">Reference proteome</keyword>
<dbReference type="InterPro" id="IPR003682">
    <property type="entry name" value="rRNA_ssu_MeTfrase_G"/>
</dbReference>
<evidence type="ECO:0000313" key="8">
    <source>
        <dbReference type="EMBL" id="GAA1966445.1"/>
    </source>
</evidence>
<proteinExistence type="inferred from homology"/>
<evidence type="ECO:0000256" key="5">
    <source>
        <dbReference type="ARBA" id="ARBA00022691"/>
    </source>
</evidence>